<protein>
    <submittedName>
        <fullName evidence="4">Membrane protease YdiL, CAAX protease family</fullName>
    </submittedName>
</protein>
<evidence type="ECO:0000313" key="5">
    <source>
        <dbReference type="Proteomes" id="UP000184428"/>
    </source>
</evidence>
<proteinExistence type="predicted"/>
<dbReference type="EMBL" id="FRDM01000022">
    <property type="protein sequence ID" value="SHN83894.1"/>
    <property type="molecule type" value="Genomic_DNA"/>
</dbReference>
<name>A0A1M7ULR4_9ACTN</name>
<organism evidence="4 5">
    <name type="scientific">Geodermatophilus obscurus</name>
    <dbReference type="NCBI Taxonomy" id="1861"/>
    <lineage>
        <taxon>Bacteria</taxon>
        <taxon>Bacillati</taxon>
        <taxon>Actinomycetota</taxon>
        <taxon>Actinomycetes</taxon>
        <taxon>Geodermatophilales</taxon>
        <taxon>Geodermatophilaceae</taxon>
        <taxon>Geodermatophilus</taxon>
    </lineage>
</organism>
<feature type="region of interest" description="Disordered" evidence="1">
    <location>
        <begin position="250"/>
        <end position="276"/>
    </location>
</feature>
<keyword evidence="4" id="KW-0645">Protease</keyword>
<dbReference type="GO" id="GO:0004175">
    <property type="term" value="F:endopeptidase activity"/>
    <property type="evidence" value="ECO:0007669"/>
    <property type="project" value="UniProtKB-ARBA"/>
</dbReference>
<dbReference type="GO" id="GO:0080120">
    <property type="term" value="P:CAAX-box protein maturation"/>
    <property type="evidence" value="ECO:0007669"/>
    <property type="project" value="UniProtKB-ARBA"/>
</dbReference>
<feature type="domain" description="CAAX prenyl protease 2/Lysostaphin resistance protein A-like" evidence="3">
    <location>
        <begin position="112"/>
        <end position="210"/>
    </location>
</feature>
<feature type="transmembrane region" description="Helical" evidence="2">
    <location>
        <begin position="81"/>
        <end position="101"/>
    </location>
</feature>
<feature type="transmembrane region" description="Helical" evidence="2">
    <location>
        <begin position="12"/>
        <end position="31"/>
    </location>
</feature>
<evidence type="ECO:0000313" key="4">
    <source>
        <dbReference type="EMBL" id="SHN83894.1"/>
    </source>
</evidence>
<dbReference type="OrthoDB" id="3694237at2"/>
<dbReference type="AlphaFoldDB" id="A0A1M7ULR4"/>
<evidence type="ECO:0000256" key="1">
    <source>
        <dbReference type="SAM" id="MobiDB-lite"/>
    </source>
</evidence>
<dbReference type="RefSeq" id="WP_072919961.1">
    <property type="nucleotide sequence ID" value="NZ_FRDM01000022.1"/>
</dbReference>
<dbReference type="GO" id="GO:0006508">
    <property type="term" value="P:proteolysis"/>
    <property type="evidence" value="ECO:0007669"/>
    <property type="project" value="UniProtKB-KW"/>
</dbReference>
<dbReference type="Proteomes" id="UP000184428">
    <property type="component" value="Unassembled WGS sequence"/>
</dbReference>
<gene>
    <name evidence="4" type="ORF">SAMN05660350_03502</name>
</gene>
<accession>A0A1M7ULR4</accession>
<keyword evidence="2" id="KW-0472">Membrane</keyword>
<feature type="transmembrane region" description="Helical" evidence="2">
    <location>
        <begin position="43"/>
        <end position="61"/>
    </location>
</feature>
<evidence type="ECO:0000256" key="2">
    <source>
        <dbReference type="SAM" id="Phobius"/>
    </source>
</evidence>
<keyword evidence="4" id="KW-0378">Hydrolase</keyword>
<keyword evidence="2" id="KW-1133">Transmembrane helix</keyword>
<feature type="transmembrane region" description="Helical" evidence="2">
    <location>
        <begin position="113"/>
        <end position="136"/>
    </location>
</feature>
<reference evidence="4 5" key="1">
    <citation type="submission" date="2016-12" db="EMBL/GenBank/DDBJ databases">
        <authorList>
            <person name="Song W.-J."/>
            <person name="Kurnit D.M."/>
        </authorList>
    </citation>
    <scope>NUCLEOTIDE SEQUENCE [LARGE SCALE GENOMIC DNA]</scope>
    <source>
        <strain evidence="4 5">DSM 43162</strain>
    </source>
</reference>
<dbReference type="Pfam" id="PF02517">
    <property type="entry name" value="Rce1-like"/>
    <property type="match status" value="1"/>
</dbReference>
<feature type="transmembrane region" description="Helical" evidence="2">
    <location>
        <begin position="224"/>
        <end position="242"/>
    </location>
</feature>
<keyword evidence="2" id="KW-0812">Transmembrane</keyword>
<dbReference type="InterPro" id="IPR003675">
    <property type="entry name" value="Rce1/LyrA-like_dom"/>
</dbReference>
<evidence type="ECO:0000259" key="3">
    <source>
        <dbReference type="Pfam" id="PF02517"/>
    </source>
</evidence>
<sequence>MSTDTRRRRPGATTWPRFLCGFVLVYGVLAVGGRLDPTARSGLAVLAAVLATGVLVERVLFGCSWTAARRLLGLGRPGGRALAAATVVAGLVLLVYPLSWMVTGTAVRPRPDWWWLLLGVFALHGLAEEFVWRGYAFRRLREGRSFRTAVWLTMPLVVAAHVPILVTSGPAVGLGAMAVAAVTTVSLSRLYEDGGHTLWAPALVHAAIDSFKLVEIPAGATTSFSLLLVAVSIAVPLLVLLLPRRAPGARAPAHEDGCPPRPGAAPATRGTTDDDR</sequence>